<dbReference type="InterPro" id="IPR011990">
    <property type="entry name" value="TPR-like_helical_dom_sf"/>
</dbReference>
<dbReference type="OrthoDB" id="41145at2759"/>
<evidence type="ECO:0000256" key="1">
    <source>
        <dbReference type="ARBA" id="ARBA00022737"/>
    </source>
</evidence>
<sequence>MMHRVSRTAWKLRAAAQIQRSITRPNFSTIPSLLRAKELEAPPPLEFSVAAPQPESIKDFLYKAKLSSEWNHGQEGKRNDTTLWDPSFCRSVIHQYDQYLLNLPEHADVLLSAETVIHMLKTVVKSRFETPELAQKIRHWEKIFGQLNKTPLTDHVTLRLLTANAKAGNVGRVLKLLQLRLQKKYPCRRRELIYAIQSLRVHEELEDPTRWLDAILVHMHQRKIPLDTELANHMLRTFIGPKTDEHYFYQIRKDAKTIKLHKNAPPHYRGKSSDFSYPLAAAFSFAESLQQGACGHDPIQWNVHTHNALLHACVNRGALSKARTELQNAVALKPLTFSYNLLLQGYARLGDVMSAQELYHELLAKGLQPDAFTVRAVVDGLLNVGDVSGAVSAVGDFFHQHTVLPPYTTHLKILEFALSQELVFEAKRYVYFLQSLWEWQPNSYHTEEQIKLVKATQDNDQLKRAALEQLFDYFDVPLTNDDFL</sequence>
<gene>
    <name evidence="3" type="ORF">FisN_16Hh288</name>
</gene>
<dbReference type="EMBL" id="BDSP01000289">
    <property type="protein sequence ID" value="GAX29282.1"/>
    <property type="molecule type" value="Genomic_DNA"/>
</dbReference>
<proteinExistence type="predicted"/>
<dbReference type="NCBIfam" id="TIGR00756">
    <property type="entry name" value="PPR"/>
    <property type="match status" value="1"/>
</dbReference>
<evidence type="ECO:0000313" key="3">
    <source>
        <dbReference type="EMBL" id="GAX29282.1"/>
    </source>
</evidence>
<reference evidence="3 4" key="1">
    <citation type="journal article" date="2015" name="Plant Cell">
        <title>Oil accumulation by the oleaginous diatom Fistulifera solaris as revealed by the genome and transcriptome.</title>
        <authorList>
            <person name="Tanaka T."/>
            <person name="Maeda Y."/>
            <person name="Veluchamy A."/>
            <person name="Tanaka M."/>
            <person name="Abida H."/>
            <person name="Marechal E."/>
            <person name="Bowler C."/>
            <person name="Muto M."/>
            <person name="Sunaga Y."/>
            <person name="Tanaka M."/>
            <person name="Yoshino T."/>
            <person name="Taniguchi T."/>
            <person name="Fukuda Y."/>
            <person name="Nemoto M."/>
            <person name="Matsumoto M."/>
            <person name="Wong P.S."/>
            <person name="Aburatani S."/>
            <person name="Fujibuchi W."/>
        </authorList>
    </citation>
    <scope>NUCLEOTIDE SEQUENCE [LARGE SCALE GENOMIC DNA]</scope>
    <source>
        <strain evidence="3 4">JPCC DA0580</strain>
    </source>
</reference>
<dbReference type="InterPro" id="IPR002885">
    <property type="entry name" value="PPR_rpt"/>
</dbReference>
<keyword evidence="4" id="KW-1185">Reference proteome</keyword>
<evidence type="ECO:0008006" key="5">
    <source>
        <dbReference type="Google" id="ProtNLM"/>
    </source>
</evidence>
<dbReference type="PANTHER" id="PTHR47932:SF44">
    <property type="entry name" value="MIOREX COMPLEX COMPONENT 1"/>
    <property type="match status" value="1"/>
</dbReference>
<protein>
    <recommendedName>
        <fullName evidence="5">Pentacotripeptide-repeat region of PRORP domain-containing protein</fullName>
    </recommendedName>
</protein>
<evidence type="ECO:0000256" key="2">
    <source>
        <dbReference type="PROSITE-ProRule" id="PRU00708"/>
    </source>
</evidence>
<dbReference type="Proteomes" id="UP000198406">
    <property type="component" value="Unassembled WGS sequence"/>
</dbReference>
<dbReference type="Gene3D" id="1.25.40.10">
    <property type="entry name" value="Tetratricopeptide repeat domain"/>
    <property type="match status" value="1"/>
</dbReference>
<dbReference type="PANTHER" id="PTHR47932">
    <property type="entry name" value="ATPASE EXPRESSION PROTEIN 3"/>
    <property type="match status" value="1"/>
</dbReference>
<dbReference type="AlphaFoldDB" id="A0A1Z5KT66"/>
<comment type="caution">
    <text evidence="3">The sequence shown here is derived from an EMBL/GenBank/DDBJ whole genome shotgun (WGS) entry which is preliminary data.</text>
</comment>
<organism evidence="3 4">
    <name type="scientific">Fistulifera solaris</name>
    <name type="common">Oleaginous diatom</name>
    <dbReference type="NCBI Taxonomy" id="1519565"/>
    <lineage>
        <taxon>Eukaryota</taxon>
        <taxon>Sar</taxon>
        <taxon>Stramenopiles</taxon>
        <taxon>Ochrophyta</taxon>
        <taxon>Bacillariophyta</taxon>
        <taxon>Bacillariophyceae</taxon>
        <taxon>Bacillariophycidae</taxon>
        <taxon>Naviculales</taxon>
        <taxon>Naviculaceae</taxon>
        <taxon>Fistulifera</taxon>
    </lineage>
</organism>
<name>A0A1Z5KT66_FISSO</name>
<accession>A0A1Z5KT66</accession>
<feature type="repeat" description="PPR" evidence="2">
    <location>
        <begin position="335"/>
        <end position="369"/>
    </location>
</feature>
<evidence type="ECO:0000313" key="4">
    <source>
        <dbReference type="Proteomes" id="UP000198406"/>
    </source>
</evidence>
<dbReference type="InParanoid" id="A0A1Z5KT66"/>
<keyword evidence="1" id="KW-0677">Repeat</keyword>
<dbReference type="PROSITE" id="PS51375">
    <property type="entry name" value="PPR"/>
    <property type="match status" value="1"/>
</dbReference>
<dbReference type="Pfam" id="PF13041">
    <property type="entry name" value="PPR_2"/>
    <property type="match status" value="1"/>
</dbReference>